<organism evidence="1 2">
    <name type="scientific">Candidatus Fimisoma avicola</name>
    <dbReference type="NCBI Taxonomy" id="2840826"/>
    <lineage>
        <taxon>Bacteria</taxon>
        <taxon>Bacillati</taxon>
        <taxon>Bacillota</taxon>
        <taxon>Clostridia</taxon>
        <taxon>Eubacteriales</taxon>
        <taxon>Candidatus Fimisoma</taxon>
    </lineage>
</organism>
<accession>A0A9D1L8I8</accession>
<gene>
    <name evidence="1" type="ORF">IAD16_02395</name>
</gene>
<proteinExistence type="predicted"/>
<sequence>MKEIYDYINSKAIREHCKAIGHEFNAMESAFLIYQSKNHTLQEKHLAWEHIIQTMDDTRIAERLNCPYIPSLHGFLRKYMDIQKTVLDRFFAKEAGYIYIFAPLLRSEYYGDGQYHGYEYDDMDNLRVYGEYGAGLAAEMNRLDESERQLLLGFSVTRTRILTGPEDEEENIRVTVDERGRVLQLDEGSRYGMIRENFDLLFAFEGMWIDIPTPFKKGDIVFIDREKEGFPVTPFVMSDLCTDRETEADKRIYDRLAKQGDISDMTVGGYWLSGDGKYVYREVEHSYQDMEYYRGPAGGRQGEIFYHISLYLRGKMDPLDMMINYDRIMKG</sequence>
<dbReference type="Proteomes" id="UP000824091">
    <property type="component" value="Unassembled WGS sequence"/>
</dbReference>
<dbReference type="EMBL" id="DVMO01000038">
    <property type="protein sequence ID" value="HIU27217.1"/>
    <property type="molecule type" value="Genomic_DNA"/>
</dbReference>
<dbReference type="AlphaFoldDB" id="A0A9D1L8I8"/>
<comment type="caution">
    <text evidence="1">The sequence shown here is derived from an EMBL/GenBank/DDBJ whole genome shotgun (WGS) entry which is preliminary data.</text>
</comment>
<protein>
    <submittedName>
        <fullName evidence="1">Uncharacterized protein</fullName>
    </submittedName>
</protein>
<evidence type="ECO:0000313" key="1">
    <source>
        <dbReference type="EMBL" id="HIU27217.1"/>
    </source>
</evidence>
<evidence type="ECO:0000313" key="2">
    <source>
        <dbReference type="Proteomes" id="UP000824091"/>
    </source>
</evidence>
<name>A0A9D1L8I8_9FIRM</name>
<reference evidence="1" key="2">
    <citation type="journal article" date="2021" name="PeerJ">
        <title>Extensive microbial diversity within the chicken gut microbiome revealed by metagenomics and culture.</title>
        <authorList>
            <person name="Gilroy R."/>
            <person name="Ravi A."/>
            <person name="Getino M."/>
            <person name="Pursley I."/>
            <person name="Horton D.L."/>
            <person name="Alikhan N.F."/>
            <person name="Baker D."/>
            <person name="Gharbi K."/>
            <person name="Hall N."/>
            <person name="Watson M."/>
            <person name="Adriaenssens E.M."/>
            <person name="Foster-Nyarko E."/>
            <person name="Jarju S."/>
            <person name="Secka A."/>
            <person name="Antonio M."/>
            <person name="Oren A."/>
            <person name="Chaudhuri R.R."/>
            <person name="La Ragione R."/>
            <person name="Hildebrand F."/>
            <person name="Pallen M.J."/>
        </authorList>
    </citation>
    <scope>NUCLEOTIDE SEQUENCE</scope>
    <source>
        <strain evidence="1">11300</strain>
    </source>
</reference>
<reference evidence="1" key="1">
    <citation type="submission" date="2020-10" db="EMBL/GenBank/DDBJ databases">
        <authorList>
            <person name="Gilroy R."/>
        </authorList>
    </citation>
    <scope>NUCLEOTIDE SEQUENCE</scope>
    <source>
        <strain evidence="1">11300</strain>
    </source>
</reference>